<organism evidence="2 3">
    <name type="scientific">Leeuwenhoekiella parthenopeia</name>
    <dbReference type="NCBI Taxonomy" id="2890320"/>
    <lineage>
        <taxon>Bacteria</taxon>
        <taxon>Pseudomonadati</taxon>
        <taxon>Bacteroidota</taxon>
        <taxon>Flavobacteriia</taxon>
        <taxon>Flavobacteriales</taxon>
        <taxon>Flavobacteriaceae</taxon>
        <taxon>Leeuwenhoekiella</taxon>
    </lineage>
</organism>
<gene>
    <name evidence="2" type="ORF">LLW17_18170</name>
</gene>
<protein>
    <submittedName>
        <fullName evidence="2">Glycosyltransferase</fullName>
    </submittedName>
</protein>
<reference evidence="2 3" key="1">
    <citation type="submission" date="2021-11" db="EMBL/GenBank/DDBJ databases">
        <title>Seasonal and diel survey of microbial diversity of the Tyrrhenian coast.</title>
        <authorList>
            <person name="Gattoni G."/>
            <person name="Corral P."/>
        </authorList>
    </citation>
    <scope>NUCLEOTIDE SEQUENCE [LARGE SCALE GENOMIC DNA]</scope>
    <source>
        <strain evidence="2 3">Mr9</strain>
    </source>
</reference>
<dbReference type="InterPro" id="IPR001173">
    <property type="entry name" value="Glyco_trans_2-like"/>
</dbReference>
<dbReference type="PANTHER" id="PTHR22916">
    <property type="entry name" value="GLYCOSYLTRANSFERASE"/>
    <property type="match status" value="1"/>
</dbReference>
<dbReference type="Gene3D" id="3.90.550.10">
    <property type="entry name" value="Spore Coat Polysaccharide Biosynthesis Protein SpsA, Chain A"/>
    <property type="match status" value="1"/>
</dbReference>
<dbReference type="PANTHER" id="PTHR22916:SF3">
    <property type="entry name" value="UDP-GLCNAC:BETAGAL BETA-1,3-N-ACETYLGLUCOSAMINYLTRANSFERASE-LIKE PROTEIN 1"/>
    <property type="match status" value="1"/>
</dbReference>
<name>A0ABS8GXC0_9FLAO</name>
<dbReference type="CDD" id="cd00761">
    <property type="entry name" value="Glyco_tranf_GTA_type"/>
    <property type="match status" value="1"/>
</dbReference>
<dbReference type="InterPro" id="IPR029044">
    <property type="entry name" value="Nucleotide-diphossugar_trans"/>
</dbReference>
<evidence type="ECO:0000313" key="2">
    <source>
        <dbReference type="EMBL" id="MCC4214655.1"/>
    </source>
</evidence>
<evidence type="ECO:0000313" key="3">
    <source>
        <dbReference type="Proteomes" id="UP001197770"/>
    </source>
</evidence>
<accession>A0ABS8GXC0</accession>
<feature type="domain" description="Glycosyltransferase 2-like" evidence="1">
    <location>
        <begin position="10"/>
        <end position="135"/>
    </location>
</feature>
<proteinExistence type="predicted"/>
<dbReference type="SUPFAM" id="SSF53448">
    <property type="entry name" value="Nucleotide-diphospho-sugar transferases"/>
    <property type="match status" value="1"/>
</dbReference>
<comment type="caution">
    <text evidence="2">The sequence shown here is derived from an EMBL/GenBank/DDBJ whole genome shotgun (WGS) entry which is preliminary data.</text>
</comment>
<dbReference type="EMBL" id="JAJGMW010000036">
    <property type="protein sequence ID" value="MCC4214655.1"/>
    <property type="molecule type" value="Genomic_DNA"/>
</dbReference>
<evidence type="ECO:0000259" key="1">
    <source>
        <dbReference type="Pfam" id="PF00535"/>
    </source>
</evidence>
<keyword evidence="3" id="KW-1185">Reference proteome</keyword>
<dbReference type="Proteomes" id="UP001197770">
    <property type="component" value="Unassembled WGS sequence"/>
</dbReference>
<dbReference type="Pfam" id="PF00535">
    <property type="entry name" value="Glycos_transf_2"/>
    <property type="match status" value="1"/>
</dbReference>
<sequence length="310" mass="36724">MDLKNSPKVTILLSTYNRAQIITRTLESIANQTYTHFECLITDDNSTDDTEVVVSAFIESDSRFFYFKKPKKYPQGLSATRNFGLDLAQDRNAEYIQFFDDDDIMHPQKLELQIQPFRINNDLDLTICKYRKFGIPTTIEFDLDRADDNSCEIVFKNLFKAFYLNIANLNSCGPLWRSKKLLKYRFDQDLYYAEEREFYLRIFFKEQIIYKPVEFVLFWYRKHDQAITQNLYKDQEIKPASENLAREKFLDFAIKEGRVPFFILKSYVNIAIKSGQIDTLIKIQEYLLNSLSNLDPRNMLLLGYTYLAKK</sequence>
<dbReference type="RefSeq" id="WP_228231712.1">
    <property type="nucleotide sequence ID" value="NZ_JAJGMW010000036.1"/>
</dbReference>